<sequence length="62" mass="6966">MTVEQMSFVAEYVKARIGRLNQALQAKLADLLDEDQPALEQGLNALLLAELVPEPWNPAWDM</sequence>
<dbReference type="KEGG" id="ftj:FTUN_1715"/>
<evidence type="ECO:0000313" key="2">
    <source>
        <dbReference type="Proteomes" id="UP000503447"/>
    </source>
</evidence>
<dbReference type="RefSeq" id="WP_171470239.1">
    <property type="nucleotide sequence ID" value="NZ_CP053452.2"/>
</dbReference>
<keyword evidence="2" id="KW-1185">Reference proteome</keyword>
<proteinExistence type="predicted"/>
<dbReference type="AlphaFoldDB" id="A0A6M5YLK7"/>
<organism evidence="1 2">
    <name type="scientific">Frigoriglobus tundricola</name>
    <dbReference type="NCBI Taxonomy" id="2774151"/>
    <lineage>
        <taxon>Bacteria</taxon>
        <taxon>Pseudomonadati</taxon>
        <taxon>Planctomycetota</taxon>
        <taxon>Planctomycetia</taxon>
        <taxon>Gemmatales</taxon>
        <taxon>Gemmataceae</taxon>
        <taxon>Frigoriglobus</taxon>
    </lineage>
</organism>
<name>A0A6M5YLK7_9BACT</name>
<accession>A0A6M5YLK7</accession>
<dbReference type="Proteomes" id="UP000503447">
    <property type="component" value="Chromosome"/>
</dbReference>
<reference evidence="2" key="1">
    <citation type="submission" date="2020-05" db="EMBL/GenBank/DDBJ databases">
        <title>Frigoriglobus tundricola gen. nov., sp. nov., a psychrotolerant cellulolytic planctomycete of the family Gemmataceae with two divergent copies of 16S rRNA gene.</title>
        <authorList>
            <person name="Kulichevskaya I.S."/>
            <person name="Ivanova A.A."/>
            <person name="Naumoff D.G."/>
            <person name="Beletsky A.V."/>
            <person name="Rijpstra W.I.C."/>
            <person name="Sinninghe Damste J.S."/>
            <person name="Mardanov A.V."/>
            <person name="Ravin N.V."/>
            <person name="Dedysh S.N."/>
        </authorList>
    </citation>
    <scope>NUCLEOTIDE SEQUENCE [LARGE SCALE GENOMIC DNA]</scope>
    <source>
        <strain evidence="2">PL17</strain>
    </source>
</reference>
<gene>
    <name evidence="1" type="ORF">FTUN_1715</name>
</gene>
<evidence type="ECO:0000313" key="1">
    <source>
        <dbReference type="EMBL" id="QJW94196.1"/>
    </source>
</evidence>
<protein>
    <submittedName>
        <fullName evidence="1">Uncharacterized protein</fullName>
    </submittedName>
</protein>
<dbReference type="EMBL" id="CP053452">
    <property type="protein sequence ID" value="QJW94196.1"/>
    <property type="molecule type" value="Genomic_DNA"/>
</dbReference>